<dbReference type="Proteomes" id="UP000612282">
    <property type="component" value="Unassembled WGS sequence"/>
</dbReference>
<keyword evidence="1" id="KW-0812">Transmembrane</keyword>
<evidence type="ECO:0000256" key="1">
    <source>
        <dbReference type="SAM" id="Phobius"/>
    </source>
</evidence>
<gene>
    <name evidence="2" type="ORF">Aco03nite_000760</name>
</gene>
<accession>A0ABQ3WZH1</accession>
<evidence type="ECO:0008006" key="4">
    <source>
        <dbReference type="Google" id="ProtNLM"/>
    </source>
</evidence>
<protein>
    <recommendedName>
        <fullName evidence="4">Signal transduction histidine kinase</fullName>
    </recommendedName>
</protein>
<reference evidence="2 3" key="1">
    <citation type="submission" date="2021-01" db="EMBL/GenBank/DDBJ databases">
        <title>Whole genome shotgun sequence of Actinoplanes couchii NBRC 106145.</title>
        <authorList>
            <person name="Komaki H."/>
            <person name="Tamura T."/>
        </authorList>
    </citation>
    <scope>NUCLEOTIDE SEQUENCE [LARGE SCALE GENOMIC DNA]</scope>
    <source>
        <strain evidence="2 3">NBRC 106145</strain>
    </source>
</reference>
<proteinExistence type="predicted"/>
<feature type="transmembrane region" description="Helical" evidence="1">
    <location>
        <begin position="24"/>
        <end position="46"/>
    </location>
</feature>
<sequence>MSGVLLIVLYRTEALDDFGSGEIVIRRAAYLASVVAWLGAAALLSLRPPPGRFRRVPAIVLGTVTFGATVAVTVTVPTGLQHTSANWAVGVNGWLLLTVLSGARFWPAVLVLAGPVLVALGVAGATGPAEAVAMTARALGILGLQVPVALAALTLERSAEEARERHLAQEAIRTARIVADALHDDRMRRSRTVAAAVEPVLARLADPVSGDGPDDTLRQRSPVAAAQVRRLLNEWYQADDDPLGADLSARLDGLQAAGTWVEVAVHTGALPAELRRAACDVVRECARHSVRHLRLTAVPGTGQVCLSVVARIEDLDPDLTLGDVPQPLTIRTTAIDETLWVELTCPV</sequence>
<keyword evidence="3" id="KW-1185">Reference proteome</keyword>
<organism evidence="2 3">
    <name type="scientific">Actinoplanes couchii</name>
    <dbReference type="NCBI Taxonomy" id="403638"/>
    <lineage>
        <taxon>Bacteria</taxon>
        <taxon>Bacillati</taxon>
        <taxon>Actinomycetota</taxon>
        <taxon>Actinomycetes</taxon>
        <taxon>Micromonosporales</taxon>
        <taxon>Micromonosporaceae</taxon>
        <taxon>Actinoplanes</taxon>
    </lineage>
</organism>
<feature type="transmembrane region" description="Helical" evidence="1">
    <location>
        <begin position="58"/>
        <end position="78"/>
    </location>
</feature>
<feature type="transmembrane region" description="Helical" evidence="1">
    <location>
        <begin position="135"/>
        <end position="155"/>
    </location>
</feature>
<name>A0ABQ3WZH1_9ACTN</name>
<feature type="transmembrane region" description="Helical" evidence="1">
    <location>
        <begin position="109"/>
        <end position="129"/>
    </location>
</feature>
<keyword evidence="1" id="KW-0472">Membrane</keyword>
<evidence type="ECO:0000313" key="2">
    <source>
        <dbReference type="EMBL" id="GID51672.1"/>
    </source>
</evidence>
<keyword evidence="1" id="KW-1133">Transmembrane helix</keyword>
<dbReference type="EMBL" id="BOMG01000003">
    <property type="protein sequence ID" value="GID51672.1"/>
    <property type="molecule type" value="Genomic_DNA"/>
</dbReference>
<evidence type="ECO:0000313" key="3">
    <source>
        <dbReference type="Proteomes" id="UP000612282"/>
    </source>
</evidence>
<comment type="caution">
    <text evidence="2">The sequence shown here is derived from an EMBL/GenBank/DDBJ whole genome shotgun (WGS) entry which is preliminary data.</text>
</comment>